<sequence length="523" mass="57915">DNARRIALIAVLCELYPYGLIPIGAESRTMGRTLMPTHQFSHDGSSLVFTAGDNGHIKVFTLPVPPTPSSQETSHKGHPTPLTERHAASSAQTLPNGRILFTASSLVSPNNAFIISGLENQSPELKQITKFGADVLEGKGLDPGEEFWFTGAKHVQVHGFALKPKGWKEGQKKKYPAVLLIHGGPQGAWEDSWSTRWNPNVPHTVKLSTSLEFTDAITEDWGGRPFDDMIRGWKYILEKHPEVSGSRSFKASGLSFIQIDPERTVAAGASWAGSKDTQNLVLDSRRWRVTMAYSIRIIMASLLMSSSSTAMEDQSSRQVSHWSTPQLVIHGGKDFRLAETEGIGAFHALQQYALFLDRFLRFLIIVGCSDEVFLADSSTSRMKTIGYSTLKTLTSGITKCSSGSQSLWVKEINKIKDWIERWLIANRGTPALQKVFRSLYLQYRVKNSSRVPLSRLLSIRMDLHNESYDELGELVGVSIGELGFKLEEIKCVTSESNLTCEEVAVSAALWMLGFSYAVMDSKG</sequence>
<organism evidence="1 2">
    <name type="scientific">Acaulospora colombiana</name>
    <dbReference type="NCBI Taxonomy" id="27376"/>
    <lineage>
        <taxon>Eukaryota</taxon>
        <taxon>Fungi</taxon>
        <taxon>Fungi incertae sedis</taxon>
        <taxon>Mucoromycota</taxon>
        <taxon>Glomeromycotina</taxon>
        <taxon>Glomeromycetes</taxon>
        <taxon>Diversisporales</taxon>
        <taxon>Acaulosporaceae</taxon>
        <taxon>Acaulospora</taxon>
    </lineage>
</organism>
<dbReference type="EMBL" id="CAJVPT010013750">
    <property type="protein sequence ID" value="CAG8598565.1"/>
    <property type="molecule type" value="Genomic_DNA"/>
</dbReference>
<feature type="non-terminal residue" evidence="1">
    <location>
        <position position="1"/>
    </location>
</feature>
<evidence type="ECO:0000313" key="2">
    <source>
        <dbReference type="Proteomes" id="UP000789525"/>
    </source>
</evidence>
<dbReference type="Proteomes" id="UP000789525">
    <property type="component" value="Unassembled WGS sequence"/>
</dbReference>
<evidence type="ECO:0000313" key="1">
    <source>
        <dbReference type="EMBL" id="CAG8598565.1"/>
    </source>
</evidence>
<keyword evidence="2" id="KW-1185">Reference proteome</keyword>
<gene>
    <name evidence="1" type="ORF">ACOLOM_LOCUS6595</name>
</gene>
<proteinExistence type="predicted"/>
<accession>A0ACA9MLE9</accession>
<reference evidence="1" key="1">
    <citation type="submission" date="2021-06" db="EMBL/GenBank/DDBJ databases">
        <authorList>
            <person name="Kallberg Y."/>
            <person name="Tangrot J."/>
            <person name="Rosling A."/>
        </authorList>
    </citation>
    <scope>NUCLEOTIDE SEQUENCE</scope>
    <source>
        <strain evidence="1">CL356</strain>
    </source>
</reference>
<name>A0ACA9MLE9_9GLOM</name>
<protein>
    <submittedName>
        <fullName evidence="1">9145_t:CDS:1</fullName>
    </submittedName>
</protein>
<comment type="caution">
    <text evidence="1">The sequence shown here is derived from an EMBL/GenBank/DDBJ whole genome shotgun (WGS) entry which is preliminary data.</text>
</comment>